<evidence type="ECO:0000313" key="5">
    <source>
        <dbReference type="EMBL" id="TPX50870.1"/>
    </source>
</evidence>
<feature type="domain" description="Cell division control protein 24 OB" evidence="1">
    <location>
        <begin position="349"/>
        <end position="571"/>
    </location>
</feature>
<dbReference type="AlphaFoldDB" id="A0A507DJ21"/>
<dbReference type="EMBL" id="QEAN01000061">
    <property type="protein sequence ID" value="TPX50870.1"/>
    <property type="molecule type" value="Genomic_DNA"/>
</dbReference>
<name>A0A507DJ21_9FUNG</name>
<accession>A0A507DJ21</accession>
<dbReference type="Pfam" id="PF17246">
    <property type="entry name" value="CDC24_OB1"/>
    <property type="match status" value="1"/>
</dbReference>
<evidence type="ECO:0000313" key="7">
    <source>
        <dbReference type="Proteomes" id="UP000320475"/>
    </source>
</evidence>
<dbReference type="InterPro" id="IPR035200">
    <property type="entry name" value="Cdc24_OB2"/>
</dbReference>
<keyword evidence="6" id="KW-1185">Reference proteome</keyword>
<dbReference type="VEuPathDB" id="FungiDB:SeMB42_g02095"/>
<evidence type="ECO:0000313" key="6">
    <source>
        <dbReference type="Proteomes" id="UP000317494"/>
    </source>
</evidence>
<feature type="domain" description="Cell division control protein 24 OB" evidence="2">
    <location>
        <begin position="138"/>
        <end position="251"/>
    </location>
</feature>
<dbReference type="InterPro" id="IPR012340">
    <property type="entry name" value="NA-bd_OB-fold"/>
</dbReference>
<protein>
    <submittedName>
        <fullName evidence="5">Uncharacterized protein</fullName>
    </submittedName>
</protein>
<evidence type="ECO:0000259" key="1">
    <source>
        <dbReference type="Pfam" id="PF17244"/>
    </source>
</evidence>
<evidence type="ECO:0000259" key="2">
    <source>
        <dbReference type="Pfam" id="PF17245"/>
    </source>
</evidence>
<dbReference type="PANTHER" id="PTHR36033">
    <property type="entry name" value="NUCLEIC ACID-BINDING PROTEINS SUPERFAMILY"/>
    <property type="match status" value="1"/>
</dbReference>
<proteinExistence type="predicted"/>
<reference evidence="6 7" key="1">
    <citation type="journal article" date="2019" name="Sci. Rep.">
        <title>Comparative genomics of chytrid fungi reveal insights into the obligate biotrophic and pathogenic lifestyle of Synchytrium endobioticum.</title>
        <authorList>
            <person name="van de Vossenberg B.T.L.H."/>
            <person name="Warris S."/>
            <person name="Nguyen H.D.T."/>
            <person name="van Gent-Pelzer M.P.E."/>
            <person name="Joly D.L."/>
            <person name="van de Geest H.C."/>
            <person name="Bonants P.J.M."/>
            <person name="Smith D.S."/>
            <person name="Levesque C.A."/>
            <person name="van der Lee T.A.J."/>
        </authorList>
    </citation>
    <scope>NUCLEOTIDE SEQUENCE [LARGE SCALE GENOMIC DNA]</scope>
    <source>
        <strain evidence="4 7">LEV6574</strain>
        <strain evidence="5 6">MB42</strain>
    </source>
</reference>
<dbReference type="Proteomes" id="UP000317494">
    <property type="component" value="Unassembled WGS sequence"/>
</dbReference>
<dbReference type="Pfam" id="PF17245">
    <property type="entry name" value="CDC24_OB2"/>
    <property type="match status" value="1"/>
</dbReference>
<evidence type="ECO:0000259" key="3">
    <source>
        <dbReference type="Pfam" id="PF17246"/>
    </source>
</evidence>
<dbReference type="Pfam" id="PF17244">
    <property type="entry name" value="CDC24_OB3"/>
    <property type="match status" value="1"/>
</dbReference>
<organism evidence="5 6">
    <name type="scientific">Synchytrium endobioticum</name>
    <dbReference type="NCBI Taxonomy" id="286115"/>
    <lineage>
        <taxon>Eukaryota</taxon>
        <taxon>Fungi</taxon>
        <taxon>Fungi incertae sedis</taxon>
        <taxon>Chytridiomycota</taxon>
        <taxon>Chytridiomycota incertae sedis</taxon>
        <taxon>Chytridiomycetes</taxon>
        <taxon>Synchytriales</taxon>
        <taxon>Synchytriaceae</taxon>
        <taxon>Synchytrium</taxon>
    </lineage>
</organism>
<dbReference type="EMBL" id="QEAM01000074">
    <property type="protein sequence ID" value="TPX47587.1"/>
    <property type="molecule type" value="Genomic_DNA"/>
</dbReference>
<comment type="caution">
    <text evidence="5">The sequence shown here is derived from an EMBL/GenBank/DDBJ whole genome shotgun (WGS) entry which is preliminary data.</text>
</comment>
<gene>
    <name evidence="4" type="ORF">SeLEV6574_g02581</name>
    <name evidence="5" type="ORF">SeMB42_g02095</name>
</gene>
<evidence type="ECO:0000313" key="4">
    <source>
        <dbReference type="EMBL" id="TPX47587.1"/>
    </source>
</evidence>
<sequence length="623" mass="69425">MDVWIALTDSLRSRLQAKVNQRQRGAIQPQNGNAQSIINTEQVPWKWVLLKVIALLSEYPAGVTKAIIMSELETEWNDYRESRSRSIGGSMGSKGYHSLDVIGDHLDPFTHVEAKITDVVKVKGTQTVIVTLSSDTAESNRTVELYLHHKFIKLVDQGHLLNQRRIRITGLKLSPSFQNSRILLPTDLVVIILDSREDATFISSTFTNKLGHINPAQLNPGSFLLELLSISDTLSAQKKGRLKKVILKLKDDQGTTTTLMLYDDHMALSKLFKSGDLLGLSQPHIHYDLQRGMEYDPATVLFCIPMETKAEANLVASTPSQHPVKRNDGGELDYSGYPGRVRIQSIATYMSHFSLLGVVTMTTPLVYNSEQEGDMIGLRLLDETGMCDLTVWGTLAVQGLQLRPGQLIFVEEIETDANSPQDEIRMANAKHQLGSRVHVLSSIKGVMSTASLCRLSPLLELHRCPLGIYVVGVITDFAPRVVEFAFHAHTQCLKKLTKNNQGTYDCPTCHVPVLNPYRQGGEWVYDLKLDITDDTGSLVHANLHPRAARELLEMAPADFMELRQHERLSILADKISQEFIFSISAESLSNDQVQYCAEALVPIPSPVTELLNSLEHLSKRYGA</sequence>
<dbReference type="Gene3D" id="2.40.50.140">
    <property type="entry name" value="Nucleic acid-binding proteins"/>
    <property type="match status" value="2"/>
</dbReference>
<dbReference type="InterPro" id="IPR035201">
    <property type="entry name" value="Cdc24_OB1"/>
</dbReference>
<dbReference type="InterPro" id="IPR035203">
    <property type="entry name" value="Cdc24_OB3"/>
</dbReference>
<feature type="domain" description="Cell division control protein 24 OB" evidence="3">
    <location>
        <begin position="9"/>
        <end position="85"/>
    </location>
</feature>
<dbReference type="OrthoDB" id="2132473at2759"/>
<dbReference type="PANTHER" id="PTHR36033:SF1">
    <property type="entry name" value="NUCLEIC ACID-BINDING PROTEINS SUPERFAMILY"/>
    <property type="match status" value="1"/>
</dbReference>
<dbReference type="SUPFAM" id="SSF50249">
    <property type="entry name" value="Nucleic acid-binding proteins"/>
    <property type="match status" value="2"/>
</dbReference>
<dbReference type="Proteomes" id="UP000320475">
    <property type="component" value="Unassembled WGS sequence"/>
</dbReference>